<feature type="compositionally biased region" description="Pro residues" evidence="1">
    <location>
        <begin position="81"/>
        <end position="95"/>
    </location>
</feature>
<accession>A0A375BIQ2</accession>
<feature type="region of interest" description="Disordered" evidence="1">
    <location>
        <begin position="72"/>
        <end position="136"/>
    </location>
</feature>
<organism evidence="2">
    <name type="scientific">Cupriavidus taiwanensis</name>
    <dbReference type="NCBI Taxonomy" id="164546"/>
    <lineage>
        <taxon>Bacteria</taxon>
        <taxon>Pseudomonadati</taxon>
        <taxon>Pseudomonadota</taxon>
        <taxon>Betaproteobacteria</taxon>
        <taxon>Burkholderiales</taxon>
        <taxon>Burkholderiaceae</taxon>
        <taxon>Cupriavidus</taxon>
    </lineage>
</organism>
<comment type="caution">
    <text evidence="2">The sequence shown here is derived from an EMBL/GenBank/DDBJ whole genome shotgun (WGS) entry which is preliminary data.</text>
</comment>
<dbReference type="AlphaFoldDB" id="A0A375BIQ2"/>
<evidence type="ECO:0000256" key="1">
    <source>
        <dbReference type="SAM" id="MobiDB-lite"/>
    </source>
</evidence>
<gene>
    <name evidence="2" type="ORF">CBM2587_A160108</name>
</gene>
<sequence length="136" mass="14594">MAGASGFISRKHDIPEPRQRLFLTANCLADSPMTPGNSIRMCSNNGCHRGPPDRSFPDLVCARRDMVTGIPGRANCGHPAYPLPQPSPLPSPHPSPVRAAAHRQVTFAPSTLRQSRPSSPRRAHLPPAPLTACPLP</sequence>
<dbReference type="Proteomes" id="UP000256780">
    <property type="component" value="Chromosome CBM2587_a"/>
</dbReference>
<proteinExistence type="predicted"/>
<reference evidence="2" key="1">
    <citation type="submission" date="2018-01" db="EMBL/GenBank/DDBJ databases">
        <authorList>
            <person name="Clerissi C."/>
        </authorList>
    </citation>
    <scope>NUCLEOTIDE SEQUENCE</scope>
    <source>
        <strain evidence="2">Cupriavidus sp. LMG 19464</strain>
    </source>
</reference>
<dbReference type="EMBL" id="OFSQ01000008">
    <property type="protein sequence ID" value="SOY46231.1"/>
    <property type="molecule type" value="Genomic_DNA"/>
</dbReference>
<protein>
    <submittedName>
        <fullName evidence="2">Uncharacterized protein</fullName>
    </submittedName>
</protein>
<evidence type="ECO:0000313" key="2">
    <source>
        <dbReference type="EMBL" id="SOY46231.1"/>
    </source>
</evidence>
<feature type="compositionally biased region" description="Polar residues" evidence="1">
    <location>
        <begin position="107"/>
        <end position="118"/>
    </location>
</feature>
<name>A0A375BIQ2_9BURK</name>